<name>A0A975QLV3_9ACTN</name>
<dbReference type="Proteomes" id="UP000682416">
    <property type="component" value="Chromosome"/>
</dbReference>
<proteinExistence type="predicted"/>
<dbReference type="EMBL" id="CP074402">
    <property type="protein sequence ID" value="QVJ02779.1"/>
    <property type="molecule type" value="Genomic_DNA"/>
</dbReference>
<gene>
    <name evidence="1" type="ORF">KGD82_11150</name>
</gene>
<evidence type="ECO:0000313" key="2">
    <source>
        <dbReference type="Proteomes" id="UP000682416"/>
    </source>
</evidence>
<sequence length="160" mass="17944">MGHLDLLISRPEQHRHLSLELKYLKAAWTGTVAGEHFDLADQGTQDIRGYDVVKDIARVDKLTTHAPGWSGGVLVVSNDPGYWNRPGHGRTTNADAFRLYEGTHLSGVRAWGPGTGQGTMHKRTEPIRLHGTYRCAWTTYSRLEGRRGDFRLLTLPVQDQ</sequence>
<evidence type="ECO:0000313" key="1">
    <source>
        <dbReference type="EMBL" id="QVJ02779.1"/>
    </source>
</evidence>
<reference evidence="1" key="1">
    <citation type="submission" date="2021-05" db="EMBL/GenBank/DDBJ databases">
        <authorList>
            <person name="Kaiqin L."/>
            <person name="Jian G."/>
        </authorList>
    </citation>
    <scope>NUCLEOTIDE SEQUENCE</scope>
    <source>
        <strain evidence="1">HDS5</strain>
    </source>
</reference>
<dbReference type="AlphaFoldDB" id="A0A975QLV3"/>
<keyword evidence="2" id="KW-1185">Reference proteome</keyword>
<protein>
    <submittedName>
        <fullName evidence="1">Uncharacterized protein</fullName>
    </submittedName>
</protein>
<dbReference type="KEGG" id="nec:KGD82_11150"/>
<organism evidence="1 2">
    <name type="scientific">Nocardiopsis eucommiae</name>
    <dbReference type="NCBI Taxonomy" id="2831970"/>
    <lineage>
        <taxon>Bacteria</taxon>
        <taxon>Bacillati</taxon>
        <taxon>Actinomycetota</taxon>
        <taxon>Actinomycetes</taxon>
        <taxon>Streptosporangiales</taxon>
        <taxon>Nocardiopsidaceae</taxon>
        <taxon>Nocardiopsis</taxon>
    </lineage>
</organism>
<accession>A0A975QLV3</accession>